<accession>A0A2R8CFI6</accession>
<dbReference type="RefSeq" id="WP_108792415.1">
    <property type="nucleotide sequence ID" value="NZ_ONZG01000018.1"/>
</dbReference>
<keyword evidence="2" id="KW-1185">Reference proteome</keyword>
<name>A0A2R8CFI6_9RHOB</name>
<organism evidence="1 2">
    <name type="scientific">Falsiruegeria mediterranea M17</name>
    <dbReference type="NCBI Taxonomy" id="1200281"/>
    <lineage>
        <taxon>Bacteria</taxon>
        <taxon>Pseudomonadati</taxon>
        <taxon>Pseudomonadota</taxon>
        <taxon>Alphaproteobacteria</taxon>
        <taxon>Rhodobacterales</taxon>
        <taxon>Roseobacteraceae</taxon>
        <taxon>Falsiruegeria</taxon>
    </lineage>
</organism>
<dbReference type="Pfam" id="PF13704">
    <property type="entry name" value="Glyco_tranf_2_4"/>
    <property type="match status" value="1"/>
</dbReference>
<dbReference type="AlphaFoldDB" id="A0A2R8CFI6"/>
<dbReference type="EMBL" id="ONZG01000018">
    <property type="protein sequence ID" value="SPJ31214.1"/>
    <property type="molecule type" value="Genomic_DNA"/>
</dbReference>
<dbReference type="OrthoDB" id="7203640at2"/>
<evidence type="ECO:0000313" key="2">
    <source>
        <dbReference type="Proteomes" id="UP000244898"/>
    </source>
</evidence>
<sequence length="302" mass="35084">MAKQATWSIVTIAREPAEVIRRFVAWHLHQGAARIVIHFDDPNDPCVDMVSHLPQVEAVRCTPEFWSTLGVSRETRRMNFIQNAVRKHGYDRASEDWIFPVDADEFVYAAPGRSITELLTEAAPEERLLQIRPAEIVTVETGSGHDVFRLPMEREDCKLVYRDFWKYMARNKGLAGHNAGKSFIRGQLPPFKMRPHWIETPSGEPIVDRVLDGSDGFYVLHYVDSGYEDWRRKLEYRVRLKGYRPRLRTKLADVLATGDEAEIRRHYELMHSFDNEQADVARTRGLLLEPELDFDPIVSRYF</sequence>
<proteinExistence type="predicted"/>
<protein>
    <recommendedName>
        <fullName evidence="3">Glycosyl transferase family 2</fullName>
    </recommendedName>
</protein>
<dbReference type="Proteomes" id="UP000244898">
    <property type="component" value="Unassembled WGS sequence"/>
</dbReference>
<evidence type="ECO:0008006" key="3">
    <source>
        <dbReference type="Google" id="ProtNLM"/>
    </source>
</evidence>
<gene>
    <name evidence="1" type="ORF">TRM7615_04757</name>
</gene>
<reference evidence="2" key="1">
    <citation type="submission" date="2018-03" db="EMBL/GenBank/DDBJ databases">
        <authorList>
            <person name="Rodrigo-Torres L."/>
            <person name="Arahal R. D."/>
            <person name="Lucena T."/>
        </authorList>
    </citation>
    <scope>NUCLEOTIDE SEQUENCE [LARGE SCALE GENOMIC DNA]</scope>
    <source>
        <strain evidence="2">CECT 7615</strain>
    </source>
</reference>
<evidence type="ECO:0000313" key="1">
    <source>
        <dbReference type="EMBL" id="SPJ31214.1"/>
    </source>
</evidence>